<keyword evidence="4 8" id="KW-0378">Hydrolase</keyword>
<sequence>MNGSKKETTENKNHYLETKHKHHLLPEFVFTEFPVFLFCQTMIRRFLFVSLLLLGFLTILYYVSSYQQDLQANSLDGYLEFQAKEIVNKMSPEELSGQVIHVSIPGKTLDQTAEKEIEEILPGGIILFGINLGTKEEISNLNLELQKKSIEFSKLPLLISVDQEGGRVLRVRDGVTQFPGAMALGQTKNSDYAYKVGFVTSYQLRKLGLNFVFAPDLDINNNPDNPVINTRSMGSTPEMVSIAGIGYEKGARIGGAIPTIKHFPGHGDTNVDSHLGLPKIDKTLEELEKMELIPFQESIQQGAEVVMSAHIVYPKLDPDFPATLSSKILKGILRERMGFKGVVITDAMEMDAIDKHYKDKNPGVLAILAGADILLMTSWGKTTRDMKNQILTAYKNGIFQKGERDLLKEAVYRQILLKLKHGIIYEFSSKKSESKEKLSDLEIKEIDFFQNQIAQREKNFLEIFSSNLNAEISRASIVSFPSLFDPNSVKTEETIFSVRGKEFETALEEKNIPNVNYSKIPVLVKQNKFKRIVAVTFSQLELDLVAKLAKRHSNLEVVALHYGSPFLKLNTLPNLKILFSFSPTLESKKALLYSVLERKSTIPVVDLILKGENEKTASQQP</sequence>
<dbReference type="SUPFAM" id="SSF51445">
    <property type="entry name" value="(Trans)glycosidases"/>
    <property type="match status" value="1"/>
</dbReference>
<reference evidence="8 9" key="1">
    <citation type="journal article" date="2015" name="Genome Announc.">
        <title>Whole-Genome Sequence of Leptospira interrogans Serovar Hardjo Subtype Hardjoprajitno Strain Norma, Isolated from Cattle in a Leptospirosis Outbreak in Brazil.</title>
        <authorList>
            <person name="Cosate M.R."/>
            <person name="Soares S.C."/>
            <person name="Mendes T.A."/>
            <person name="Raittz R.T."/>
            <person name="Moreira E.C."/>
            <person name="Leite R."/>
            <person name="Fernandes G.R."/>
            <person name="Haddad J.P."/>
            <person name="Ortega J.M."/>
        </authorList>
    </citation>
    <scope>NUCLEOTIDE SEQUENCE [LARGE SCALE GENOMIC DNA]</scope>
    <source>
        <strain evidence="8 9">Norma</strain>
    </source>
</reference>
<keyword evidence="6" id="KW-0812">Transmembrane</keyword>
<dbReference type="GO" id="GO:0009254">
    <property type="term" value="P:peptidoglycan turnover"/>
    <property type="evidence" value="ECO:0007669"/>
    <property type="project" value="TreeGrafter"/>
</dbReference>
<feature type="domain" description="Glycoside hydrolase family 3 N-terminal" evidence="7">
    <location>
        <begin position="98"/>
        <end position="397"/>
    </location>
</feature>
<comment type="similarity">
    <text evidence="2">Belongs to the glycosyl hydrolase 3 family.</text>
</comment>
<gene>
    <name evidence="8" type="primary">bglX</name>
    <name evidence="8" type="ORF">G436_2687</name>
</gene>
<evidence type="ECO:0000259" key="7">
    <source>
        <dbReference type="Pfam" id="PF00933"/>
    </source>
</evidence>
<evidence type="ECO:0000256" key="6">
    <source>
        <dbReference type="SAM" id="Phobius"/>
    </source>
</evidence>
<dbReference type="GO" id="GO:0004563">
    <property type="term" value="F:beta-N-acetylhexosaminidase activity"/>
    <property type="evidence" value="ECO:0007669"/>
    <property type="project" value="UniProtKB-EC"/>
</dbReference>
<dbReference type="Pfam" id="PF00933">
    <property type="entry name" value="Glyco_hydro_3"/>
    <property type="match status" value="1"/>
</dbReference>
<dbReference type="PATRIC" id="fig|1279460.3.peg.2709"/>
<dbReference type="PRINTS" id="PR00133">
    <property type="entry name" value="GLHYDRLASE3"/>
</dbReference>
<accession>A0A0M4N6D8</accession>
<dbReference type="FunFam" id="3.20.20.300:FF:000021">
    <property type="entry name" value="Beta-glucosidase"/>
    <property type="match status" value="1"/>
</dbReference>
<dbReference type="InterPro" id="IPR036962">
    <property type="entry name" value="Glyco_hydro_3_N_sf"/>
</dbReference>
<proteinExistence type="inferred from homology"/>
<evidence type="ECO:0000256" key="2">
    <source>
        <dbReference type="ARBA" id="ARBA00005336"/>
    </source>
</evidence>
<dbReference type="InterPro" id="IPR001764">
    <property type="entry name" value="Glyco_hydro_3_N"/>
</dbReference>
<dbReference type="EC" id="3.2.1.52" evidence="3"/>
<dbReference type="PANTHER" id="PTHR30480">
    <property type="entry name" value="BETA-HEXOSAMINIDASE-RELATED"/>
    <property type="match status" value="1"/>
</dbReference>
<evidence type="ECO:0000313" key="9">
    <source>
        <dbReference type="Proteomes" id="UP000056502"/>
    </source>
</evidence>
<keyword evidence="5" id="KW-0326">Glycosidase</keyword>
<feature type="transmembrane region" description="Helical" evidence="6">
    <location>
        <begin position="46"/>
        <end position="64"/>
    </location>
</feature>
<keyword evidence="6" id="KW-0472">Membrane</keyword>
<evidence type="ECO:0000256" key="4">
    <source>
        <dbReference type="ARBA" id="ARBA00022801"/>
    </source>
</evidence>
<dbReference type="Gene3D" id="3.20.20.300">
    <property type="entry name" value="Glycoside hydrolase, family 3, N-terminal domain"/>
    <property type="match status" value="1"/>
</dbReference>
<evidence type="ECO:0000256" key="5">
    <source>
        <dbReference type="ARBA" id="ARBA00023295"/>
    </source>
</evidence>
<evidence type="ECO:0000313" key="8">
    <source>
        <dbReference type="EMBL" id="ALE39857.1"/>
    </source>
</evidence>
<evidence type="ECO:0000256" key="1">
    <source>
        <dbReference type="ARBA" id="ARBA00001231"/>
    </source>
</evidence>
<comment type="catalytic activity">
    <reaction evidence="1">
        <text>Hydrolysis of terminal non-reducing N-acetyl-D-hexosamine residues in N-acetyl-beta-D-hexosaminides.</text>
        <dbReference type="EC" id="3.2.1.52"/>
    </reaction>
</comment>
<evidence type="ECO:0000256" key="3">
    <source>
        <dbReference type="ARBA" id="ARBA00012663"/>
    </source>
</evidence>
<organism evidence="8">
    <name type="scientific">Leptospira interrogans serovar Hardjo str. Norma</name>
    <dbReference type="NCBI Taxonomy" id="1279460"/>
    <lineage>
        <taxon>Bacteria</taxon>
        <taxon>Pseudomonadati</taxon>
        <taxon>Spirochaetota</taxon>
        <taxon>Spirochaetia</taxon>
        <taxon>Leptospirales</taxon>
        <taxon>Leptospiraceae</taxon>
        <taxon>Leptospira</taxon>
    </lineage>
</organism>
<dbReference type="InterPro" id="IPR017853">
    <property type="entry name" value="GH"/>
</dbReference>
<protein>
    <recommendedName>
        <fullName evidence="3">beta-N-acetylhexosaminidase</fullName>
        <ecNumber evidence="3">3.2.1.52</ecNumber>
    </recommendedName>
</protein>
<dbReference type="Proteomes" id="UP000056502">
    <property type="component" value="Chromosome I"/>
</dbReference>
<name>A0A0M4N6D8_LEPIR</name>
<keyword evidence="6" id="KW-1133">Transmembrane helix</keyword>
<dbReference type="GO" id="GO:0005975">
    <property type="term" value="P:carbohydrate metabolic process"/>
    <property type="evidence" value="ECO:0007669"/>
    <property type="project" value="InterPro"/>
</dbReference>
<dbReference type="PANTHER" id="PTHR30480:SF13">
    <property type="entry name" value="BETA-HEXOSAMINIDASE"/>
    <property type="match status" value="1"/>
</dbReference>
<dbReference type="EMBL" id="CP012603">
    <property type="protein sequence ID" value="ALE39857.1"/>
    <property type="molecule type" value="Genomic_DNA"/>
</dbReference>
<dbReference type="InterPro" id="IPR050226">
    <property type="entry name" value="NagZ_Beta-hexosaminidase"/>
</dbReference>
<dbReference type="AlphaFoldDB" id="A0A0M4N6D8"/>